<dbReference type="InterPro" id="IPR013785">
    <property type="entry name" value="Aldolase_TIM"/>
</dbReference>
<reference evidence="1" key="1">
    <citation type="journal article" date="2015" name="Nature">
        <title>Complex archaea that bridge the gap between prokaryotes and eukaryotes.</title>
        <authorList>
            <person name="Spang A."/>
            <person name="Saw J.H."/>
            <person name="Jorgensen S.L."/>
            <person name="Zaremba-Niedzwiedzka K."/>
            <person name="Martijn J."/>
            <person name="Lind A.E."/>
            <person name="van Eijk R."/>
            <person name="Schleper C."/>
            <person name="Guy L."/>
            <person name="Ettema T.J."/>
        </authorList>
    </citation>
    <scope>NUCLEOTIDE SEQUENCE</scope>
</reference>
<evidence type="ECO:0008006" key="2">
    <source>
        <dbReference type="Google" id="ProtNLM"/>
    </source>
</evidence>
<comment type="caution">
    <text evidence="1">The sequence shown here is derived from an EMBL/GenBank/DDBJ whole genome shotgun (WGS) entry which is preliminary data.</text>
</comment>
<dbReference type="AlphaFoldDB" id="A0A0F9JZW7"/>
<dbReference type="SUPFAM" id="SSF51412">
    <property type="entry name" value="Inosine monophosphate dehydrogenase (IMPDH)"/>
    <property type="match status" value="1"/>
</dbReference>
<dbReference type="EMBL" id="LAZR01008996">
    <property type="protein sequence ID" value="KKM75324.1"/>
    <property type="molecule type" value="Genomic_DNA"/>
</dbReference>
<sequence length="65" mass="6937">MLETNITKMFGIKYPIFNAPIGQFFTRELALATSEAGVLGVLSNVNIAGTNVTINTVHLGVVNTN</sequence>
<accession>A0A0F9JZW7</accession>
<dbReference type="Gene3D" id="3.20.20.70">
    <property type="entry name" value="Aldolase class I"/>
    <property type="match status" value="1"/>
</dbReference>
<proteinExistence type="predicted"/>
<organism evidence="1">
    <name type="scientific">marine sediment metagenome</name>
    <dbReference type="NCBI Taxonomy" id="412755"/>
    <lineage>
        <taxon>unclassified sequences</taxon>
        <taxon>metagenomes</taxon>
        <taxon>ecological metagenomes</taxon>
    </lineage>
</organism>
<name>A0A0F9JZW7_9ZZZZ</name>
<gene>
    <name evidence="1" type="ORF">LCGC14_1391410</name>
</gene>
<protein>
    <recommendedName>
        <fullName evidence="2">Nitronate monooxygenase domain-containing protein</fullName>
    </recommendedName>
</protein>
<evidence type="ECO:0000313" key="1">
    <source>
        <dbReference type="EMBL" id="KKM75324.1"/>
    </source>
</evidence>